<dbReference type="InterPro" id="IPR023779">
    <property type="entry name" value="Chromodomain_CS"/>
</dbReference>
<dbReference type="InterPro" id="IPR023780">
    <property type="entry name" value="Chromo_domain"/>
</dbReference>
<evidence type="ECO:0000256" key="4">
    <source>
        <dbReference type="SAM" id="MobiDB-lite"/>
    </source>
</evidence>
<evidence type="ECO:0000313" key="7">
    <source>
        <dbReference type="Proteomes" id="UP000078397"/>
    </source>
</evidence>
<evidence type="ECO:0000256" key="2">
    <source>
        <dbReference type="ARBA" id="ARBA00011353"/>
    </source>
</evidence>
<dbReference type="STRING" id="1380566.A0A179EZA1"/>
<dbReference type="EMBL" id="LSBJ02000019">
    <property type="protein sequence ID" value="OAQ58229.1"/>
    <property type="molecule type" value="Genomic_DNA"/>
</dbReference>
<dbReference type="SUPFAM" id="SSF54160">
    <property type="entry name" value="Chromo domain-like"/>
    <property type="match status" value="2"/>
</dbReference>
<evidence type="ECO:0000256" key="3">
    <source>
        <dbReference type="ARBA" id="ARBA00023242"/>
    </source>
</evidence>
<dbReference type="OrthoDB" id="433924at2759"/>
<comment type="subunit">
    <text evidence="2">Component of the NuA4 histone acetyltransferase complex.</text>
</comment>
<dbReference type="Proteomes" id="UP000078397">
    <property type="component" value="Unassembled WGS sequence"/>
</dbReference>
<name>A0A179EZA1_METCM</name>
<organism evidence="6 7">
    <name type="scientific">Pochonia chlamydosporia 170</name>
    <dbReference type="NCBI Taxonomy" id="1380566"/>
    <lineage>
        <taxon>Eukaryota</taxon>
        <taxon>Fungi</taxon>
        <taxon>Dikarya</taxon>
        <taxon>Ascomycota</taxon>
        <taxon>Pezizomycotina</taxon>
        <taxon>Sordariomycetes</taxon>
        <taxon>Hypocreomycetidae</taxon>
        <taxon>Hypocreales</taxon>
        <taxon>Clavicipitaceae</taxon>
        <taxon>Pochonia</taxon>
    </lineage>
</organism>
<proteinExistence type="predicted"/>
<evidence type="ECO:0000313" key="6">
    <source>
        <dbReference type="EMBL" id="OAQ58229.1"/>
    </source>
</evidence>
<dbReference type="RefSeq" id="XP_018136421.1">
    <property type="nucleotide sequence ID" value="XM_018294766.1"/>
</dbReference>
<feature type="region of interest" description="Disordered" evidence="4">
    <location>
        <begin position="96"/>
        <end position="154"/>
    </location>
</feature>
<keyword evidence="7" id="KW-1185">Reference proteome</keyword>
<feature type="domain" description="Chromo" evidence="5">
    <location>
        <begin position="23"/>
        <end position="82"/>
    </location>
</feature>
<feature type="region of interest" description="Disordered" evidence="4">
    <location>
        <begin position="1"/>
        <end position="41"/>
    </location>
</feature>
<feature type="compositionally biased region" description="Basic residues" evidence="4">
    <location>
        <begin position="97"/>
        <end position="107"/>
    </location>
</feature>
<accession>A0A179EZA1</accession>
<dbReference type="Pfam" id="PF00385">
    <property type="entry name" value="Chromo"/>
    <property type="match status" value="1"/>
</dbReference>
<dbReference type="InterPro" id="IPR016197">
    <property type="entry name" value="Chromo-like_dom_sf"/>
</dbReference>
<dbReference type="GO" id="GO:0000792">
    <property type="term" value="C:heterochromatin"/>
    <property type="evidence" value="ECO:0007669"/>
    <property type="project" value="UniProtKB-ARBA"/>
</dbReference>
<keyword evidence="3" id="KW-0539">Nucleus</keyword>
<reference evidence="6 7" key="1">
    <citation type="journal article" date="2016" name="PLoS Pathog.">
        <title>Biosynthesis of antibiotic leucinostatins in bio-control fungus Purpureocillium lilacinum and their inhibition on phytophthora revealed by genome mining.</title>
        <authorList>
            <person name="Wang G."/>
            <person name="Liu Z."/>
            <person name="Lin R."/>
            <person name="Li E."/>
            <person name="Mao Z."/>
            <person name="Ling J."/>
            <person name="Yang Y."/>
            <person name="Yin W.B."/>
            <person name="Xie B."/>
        </authorList>
    </citation>
    <scope>NUCLEOTIDE SEQUENCE [LARGE SCALE GENOMIC DNA]</scope>
    <source>
        <strain evidence="6">170</strain>
    </source>
</reference>
<dbReference type="AlphaFoldDB" id="A0A179EZA1"/>
<dbReference type="InterPro" id="IPR000953">
    <property type="entry name" value="Chromo/chromo_shadow_dom"/>
</dbReference>
<comment type="subcellular location">
    <subcellularLocation>
        <location evidence="1">Nucleus</location>
    </subcellularLocation>
</comment>
<evidence type="ECO:0000256" key="1">
    <source>
        <dbReference type="ARBA" id="ARBA00004123"/>
    </source>
</evidence>
<dbReference type="InterPro" id="IPR008251">
    <property type="entry name" value="Chromo_shadow_dom"/>
</dbReference>
<dbReference type="GO" id="GO:0005634">
    <property type="term" value="C:nucleus"/>
    <property type="evidence" value="ECO:0007669"/>
    <property type="project" value="UniProtKB-SubCell"/>
</dbReference>
<dbReference type="Gene3D" id="2.40.50.40">
    <property type="match status" value="2"/>
</dbReference>
<dbReference type="KEGG" id="pchm:VFPPC_17016"/>
<comment type="caution">
    <text evidence="6">The sequence shown here is derived from an EMBL/GenBank/DDBJ whole genome shotgun (WGS) entry which is preliminary data.</text>
</comment>
<gene>
    <name evidence="6" type="ORF">VFPPC_17016</name>
</gene>
<evidence type="ECO:0000259" key="5">
    <source>
        <dbReference type="PROSITE" id="PS50013"/>
    </source>
</evidence>
<dbReference type="CDD" id="cd00024">
    <property type="entry name" value="CD_CSD"/>
    <property type="match status" value="1"/>
</dbReference>
<dbReference type="GeneID" id="28858760"/>
<dbReference type="Pfam" id="PF01393">
    <property type="entry name" value="Chromo_shadow"/>
    <property type="match status" value="1"/>
</dbReference>
<dbReference type="PROSITE" id="PS50013">
    <property type="entry name" value="CHROMO_2"/>
    <property type="match status" value="1"/>
</dbReference>
<protein>
    <submittedName>
        <fullName evidence="6">Chromo (CHRromatin organization MOdifier) domain-containing protein</fullName>
    </submittedName>
</protein>
<dbReference type="PROSITE" id="PS00598">
    <property type="entry name" value="CHROMO_1"/>
    <property type="match status" value="1"/>
</dbReference>
<feature type="compositionally biased region" description="Basic and acidic residues" evidence="4">
    <location>
        <begin position="19"/>
        <end position="29"/>
    </location>
</feature>
<dbReference type="GO" id="GO:0006338">
    <property type="term" value="P:chromatin remodeling"/>
    <property type="evidence" value="ECO:0007669"/>
    <property type="project" value="UniProtKB-ARBA"/>
</dbReference>
<feature type="compositionally biased region" description="Low complexity" evidence="4">
    <location>
        <begin position="7"/>
        <end position="18"/>
    </location>
</feature>
<sequence>MKRRVNSPLSSAPSPSQASDRRSAGKREVGTSGGDSSGANDSLYKSLEFRVKWQGYDSEKDLTWEPEESLEDVPEIVEQYFRLAGGRQNILTTMLPRGKRAPKRSKRSSAATAAAHTMSGRQLENGAKAVDEDSSTATESWQPPAGSWEDEVDTIDSCERGRGGKLIVYLIWKNGKKTKHETPVVYKKCPCCNFTSDTFELFKRIIFSGSTTRQDAWRLPVEVHSVEYGWGGSGTPLYPQMS</sequence>